<keyword evidence="8 11" id="KW-0694">RNA-binding</keyword>
<evidence type="ECO:0000256" key="2">
    <source>
        <dbReference type="ARBA" id="ARBA00022555"/>
    </source>
</evidence>
<dbReference type="CDD" id="cd00673">
    <property type="entry name" value="AlaRS_core"/>
    <property type="match status" value="1"/>
</dbReference>
<evidence type="ECO:0000256" key="3">
    <source>
        <dbReference type="ARBA" id="ARBA00022598"/>
    </source>
</evidence>
<keyword evidence="7 11" id="KW-0067">ATP-binding</keyword>
<feature type="binding site" evidence="11">
    <location>
        <position position="665"/>
    </location>
    <ligand>
        <name>Zn(2+)</name>
        <dbReference type="ChEBI" id="CHEBI:29105"/>
    </ligand>
</feature>
<comment type="catalytic activity">
    <reaction evidence="11">
        <text>tRNA(Ala) + L-alanine + ATP = L-alanyl-tRNA(Ala) + AMP + diphosphate</text>
        <dbReference type="Rhea" id="RHEA:12540"/>
        <dbReference type="Rhea" id="RHEA-COMP:9657"/>
        <dbReference type="Rhea" id="RHEA-COMP:9923"/>
        <dbReference type="ChEBI" id="CHEBI:30616"/>
        <dbReference type="ChEBI" id="CHEBI:33019"/>
        <dbReference type="ChEBI" id="CHEBI:57972"/>
        <dbReference type="ChEBI" id="CHEBI:78442"/>
        <dbReference type="ChEBI" id="CHEBI:78497"/>
        <dbReference type="ChEBI" id="CHEBI:456215"/>
        <dbReference type="EC" id="6.1.1.7"/>
    </reaction>
</comment>
<dbReference type="Gene3D" id="3.30.980.10">
    <property type="entry name" value="Threonyl-trna Synthetase, Chain A, domain 2"/>
    <property type="match status" value="1"/>
</dbReference>
<dbReference type="GO" id="GO:0000049">
    <property type="term" value="F:tRNA binding"/>
    <property type="evidence" value="ECO:0007669"/>
    <property type="project" value="UniProtKB-KW"/>
</dbReference>
<keyword evidence="2 11" id="KW-0820">tRNA-binding</keyword>
<dbReference type="PANTHER" id="PTHR11777">
    <property type="entry name" value="ALANYL-TRNA SYNTHETASE"/>
    <property type="match status" value="1"/>
</dbReference>
<proteinExistence type="inferred from homology"/>
<keyword evidence="5 11" id="KW-0547">Nucleotide-binding</keyword>
<comment type="similarity">
    <text evidence="1 11">Belongs to the class-II aminoacyl-tRNA synthetase family.</text>
</comment>
<dbReference type="GO" id="GO:0008270">
    <property type="term" value="F:zinc ion binding"/>
    <property type="evidence" value="ECO:0007669"/>
    <property type="project" value="UniProtKB-UniRule"/>
</dbReference>
<feature type="binding site" evidence="11">
    <location>
        <position position="563"/>
    </location>
    <ligand>
        <name>Zn(2+)</name>
        <dbReference type="ChEBI" id="CHEBI:29105"/>
    </ligand>
</feature>
<evidence type="ECO:0000313" key="14">
    <source>
        <dbReference type="EMBL" id="KEZ75823.1"/>
    </source>
</evidence>
<evidence type="ECO:0000313" key="15">
    <source>
        <dbReference type="Proteomes" id="UP000028302"/>
    </source>
</evidence>
<dbReference type="SUPFAM" id="SSF55681">
    <property type="entry name" value="Class II aaRS and biotin synthetases"/>
    <property type="match status" value="1"/>
</dbReference>
<dbReference type="InterPro" id="IPR023033">
    <property type="entry name" value="Ala_tRNA_ligase_euk/bac"/>
</dbReference>
<dbReference type="InterPro" id="IPR045864">
    <property type="entry name" value="aa-tRNA-synth_II/BPL/LPL"/>
</dbReference>
<dbReference type="Pfam" id="PF01411">
    <property type="entry name" value="tRNA-synt_2c"/>
    <property type="match status" value="1"/>
</dbReference>
<evidence type="ECO:0000256" key="10">
    <source>
        <dbReference type="ARBA" id="ARBA00023146"/>
    </source>
</evidence>
<dbReference type="InterPro" id="IPR018162">
    <property type="entry name" value="Ala-tRNA-ligase_IIc_anticod-bd"/>
</dbReference>
<dbReference type="eggNOG" id="COG0013">
    <property type="taxonomic scope" value="Bacteria"/>
</dbReference>
<dbReference type="PROSITE" id="PS50860">
    <property type="entry name" value="AA_TRNA_LIGASE_II_ALA"/>
    <property type="match status" value="1"/>
</dbReference>
<dbReference type="Pfam" id="PF07973">
    <property type="entry name" value="tRNA_SAD"/>
    <property type="match status" value="1"/>
</dbReference>
<dbReference type="Gene3D" id="3.10.310.40">
    <property type="match status" value="1"/>
</dbReference>
<evidence type="ECO:0000259" key="13">
    <source>
        <dbReference type="PROSITE" id="PS50860"/>
    </source>
</evidence>
<dbReference type="InterPro" id="IPR018163">
    <property type="entry name" value="Thr/Ala-tRNA-synth_IIc_edit"/>
</dbReference>
<keyword evidence="6 11" id="KW-0862">Zinc</keyword>
<comment type="function">
    <text evidence="11">Catalyzes the attachment of alanine to tRNA(Ala) in a two-step reaction: alanine is first activated by ATP to form Ala-AMP and then transferred to the acceptor end of tRNA(Ala). Also edits incorrectly charged Ser-tRNA(Ala) and Gly-tRNA(Ala) via its editing domain.</text>
</comment>
<dbReference type="GO" id="GO:0002161">
    <property type="term" value="F:aminoacyl-tRNA deacylase activity"/>
    <property type="evidence" value="ECO:0007669"/>
    <property type="project" value="TreeGrafter"/>
</dbReference>
<evidence type="ECO:0000256" key="8">
    <source>
        <dbReference type="ARBA" id="ARBA00022884"/>
    </source>
</evidence>
<keyword evidence="11" id="KW-0963">Cytoplasm</keyword>
<dbReference type="Proteomes" id="UP000028302">
    <property type="component" value="Unassembled WGS sequence"/>
</dbReference>
<comment type="cofactor">
    <cofactor evidence="11">
        <name>Zn(2+)</name>
        <dbReference type="ChEBI" id="CHEBI:29105"/>
    </cofactor>
    <text evidence="11">Binds 1 zinc ion per subunit.</text>
</comment>
<feature type="binding site" evidence="11">
    <location>
        <position position="559"/>
    </location>
    <ligand>
        <name>Zn(2+)</name>
        <dbReference type="ChEBI" id="CHEBI:29105"/>
    </ligand>
</feature>
<dbReference type="EC" id="6.1.1.7" evidence="11"/>
<keyword evidence="4 11" id="KW-0479">Metal-binding</keyword>
<dbReference type="InterPro" id="IPR009000">
    <property type="entry name" value="Transl_B-barrel_sf"/>
</dbReference>
<dbReference type="PANTHER" id="PTHR11777:SF9">
    <property type="entry name" value="ALANINE--TRNA LIGASE, CYTOPLASMIC"/>
    <property type="match status" value="1"/>
</dbReference>
<name>A0A084IGI9_SALHC</name>
<dbReference type="GO" id="GO:0004813">
    <property type="term" value="F:alanine-tRNA ligase activity"/>
    <property type="evidence" value="ECO:0007669"/>
    <property type="project" value="UniProtKB-UniRule"/>
</dbReference>
<dbReference type="GO" id="GO:0006419">
    <property type="term" value="P:alanyl-tRNA aminoacylation"/>
    <property type="evidence" value="ECO:0007669"/>
    <property type="project" value="UniProtKB-UniRule"/>
</dbReference>
<dbReference type="NCBIfam" id="TIGR00344">
    <property type="entry name" value="alaS"/>
    <property type="match status" value="1"/>
</dbReference>
<dbReference type="PATRIC" id="fig|1304275.5.peg.3688"/>
<gene>
    <name evidence="11" type="primary">alaS</name>
    <name evidence="14" type="ORF">C41B8_18045</name>
</gene>
<dbReference type="FunFam" id="3.30.980.10:FF:000004">
    <property type="entry name" value="Alanine--tRNA ligase, cytoplasmic"/>
    <property type="match status" value="1"/>
</dbReference>
<evidence type="ECO:0000256" key="9">
    <source>
        <dbReference type="ARBA" id="ARBA00022917"/>
    </source>
</evidence>
<dbReference type="GO" id="GO:0045892">
    <property type="term" value="P:negative regulation of DNA-templated transcription"/>
    <property type="evidence" value="ECO:0007669"/>
    <property type="project" value="TreeGrafter"/>
</dbReference>
<reference evidence="14 15" key="1">
    <citation type="submission" date="2013-03" db="EMBL/GenBank/DDBJ databases">
        <title>Salinisphaera hydrothermalis C41B8 Genome Sequencing.</title>
        <authorList>
            <person name="Li C."/>
            <person name="Lai Q."/>
            <person name="Shao Z."/>
        </authorList>
    </citation>
    <scope>NUCLEOTIDE SEQUENCE [LARGE SCALE GENOMIC DNA]</scope>
    <source>
        <strain evidence="14 15">C41B8</strain>
    </source>
</reference>
<dbReference type="AlphaFoldDB" id="A0A084IGI9"/>
<dbReference type="Gene3D" id="3.30.54.20">
    <property type="match status" value="1"/>
</dbReference>
<feature type="binding site" evidence="11">
    <location>
        <position position="661"/>
    </location>
    <ligand>
        <name>Zn(2+)</name>
        <dbReference type="ChEBI" id="CHEBI:29105"/>
    </ligand>
</feature>
<dbReference type="InterPro" id="IPR002318">
    <property type="entry name" value="Ala-tRNA-lgiase_IIc"/>
</dbReference>
<dbReference type="SUPFAM" id="SSF50447">
    <property type="entry name" value="Translation proteins"/>
    <property type="match status" value="1"/>
</dbReference>
<dbReference type="FunFam" id="3.30.930.10:FF:000004">
    <property type="entry name" value="Alanine--tRNA ligase"/>
    <property type="match status" value="1"/>
</dbReference>
<evidence type="ECO:0000256" key="4">
    <source>
        <dbReference type="ARBA" id="ARBA00022723"/>
    </source>
</evidence>
<protein>
    <recommendedName>
        <fullName evidence="11">Alanine--tRNA ligase</fullName>
        <ecNumber evidence="11">6.1.1.7</ecNumber>
    </recommendedName>
    <alternativeName>
        <fullName evidence="11">Alanyl-tRNA synthetase</fullName>
        <shortName evidence="11">AlaRS</shortName>
    </alternativeName>
</protein>
<comment type="caution">
    <text evidence="14">The sequence shown here is derived from an EMBL/GenBank/DDBJ whole genome shotgun (WGS) entry which is preliminary data.</text>
</comment>
<dbReference type="SUPFAM" id="SSF55186">
    <property type="entry name" value="ThrRS/AlaRS common domain"/>
    <property type="match status" value="1"/>
</dbReference>
<feature type="domain" description="Alanyl-transfer RNA synthetases family profile" evidence="13">
    <location>
        <begin position="2"/>
        <end position="704"/>
    </location>
</feature>
<dbReference type="InterPro" id="IPR003156">
    <property type="entry name" value="DHHA1_dom"/>
</dbReference>
<dbReference type="GO" id="GO:0005524">
    <property type="term" value="F:ATP binding"/>
    <property type="evidence" value="ECO:0007669"/>
    <property type="project" value="UniProtKB-UniRule"/>
</dbReference>
<evidence type="ECO:0000256" key="7">
    <source>
        <dbReference type="ARBA" id="ARBA00022840"/>
    </source>
</evidence>
<keyword evidence="3 11" id="KW-0436">Ligase</keyword>
<feature type="coiled-coil region" evidence="12">
    <location>
        <begin position="727"/>
        <end position="754"/>
    </location>
</feature>
<dbReference type="InterPro" id="IPR018165">
    <property type="entry name" value="Ala-tRNA-synth_IIc_core"/>
</dbReference>
<keyword evidence="12" id="KW-0175">Coiled coil</keyword>
<comment type="subcellular location">
    <subcellularLocation>
        <location evidence="11">Cytoplasm</location>
    </subcellularLocation>
</comment>
<keyword evidence="10 11" id="KW-0030">Aminoacyl-tRNA synthetase</keyword>
<dbReference type="InterPro" id="IPR018164">
    <property type="entry name" value="Ala-tRNA-synth_IIc_N"/>
</dbReference>
<dbReference type="InterPro" id="IPR012947">
    <property type="entry name" value="tRNA_SAD"/>
</dbReference>
<organism evidence="14 15">
    <name type="scientific">Salinisphaera hydrothermalis (strain C41B8)</name>
    <dbReference type="NCBI Taxonomy" id="1304275"/>
    <lineage>
        <taxon>Bacteria</taxon>
        <taxon>Pseudomonadati</taxon>
        <taxon>Pseudomonadota</taxon>
        <taxon>Gammaproteobacteria</taxon>
        <taxon>Salinisphaerales</taxon>
        <taxon>Salinisphaeraceae</taxon>
        <taxon>Salinisphaera</taxon>
    </lineage>
</organism>
<dbReference type="FunFam" id="2.40.30.130:FF:000001">
    <property type="entry name" value="Alanine--tRNA ligase"/>
    <property type="match status" value="1"/>
</dbReference>
<dbReference type="HAMAP" id="MF_00036_B">
    <property type="entry name" value="Ala_tRNA_synth_B"/>
    <property type="match status" value="1"/>
</dbReference>
<evidence type="ECO:0000256" key="6">
    <source>
        <dbReference type="ARBA" id="ARBA00022833"/>
    </source>
</evidence>
<dbReference type="FunFam" id="3.10.310.40:FF:000001">
    <property type="entry name" value="Alanine--tRNA ligase"/>
    <property type="match status" value="1"/>
</dbReference>
<dbReference type="Pfam" id="PF02272">
    <property type="entry name" value="DHHA1"/>
    <property type="match status" value="1"/>
</dbReference>
<evidence type="ECO:0000256" key="1">
    <source>
        <dbReference type="ARBA" id="ARBA00008226"/>
    </source>
</evidence>
<dbReference type="SMART" id="SM00863">
    <property type="entry name" value="tRNA_SAD"/>
    <property type="match status" value="1"/>
</dbReference>
<sequence length="875" mass="95743">MMTTNALRSRFIEYFKANEHRFVASSSLVPASDPTLLFVNAGMVPFKDMFLGIDQRDYKRAVSAQRCVRAGGKHNDLENVGYTARHHTFFEMLGNFSFGDYFKREAIHFAWEFLTGELELPKDKLWVTVYEEDAEAEAIWKDEIGIPEARLARIGAKDNFWQMGDTGPCGPCSEIFYDHGEHIWGGPPGTPEEDGDRFVEIWNLVFMQYDRQPDGTMVDLPKPSIDTGMGLERIAAVMQGTHDNYGIDVFQTLMAAAAEAVGIEGEPSEAQLPSLKVVADHIRATAFLIADGVMPSNEGRGYVLRRIMRRAIRHGYKLGATGTFFYKLVAPLNELMGEAYPELDTAHQQIERVVEQEEQRFSETLAQGMKILEDAIAHMAGTEIPGETVFKLYDTYGFPVDLTNDVARERDLTLDNEGFEREMTAQRERARAASQFGADYHAKLDDVGAATEFLGYTEDAAAARVVSLLVEGEPVDTLAEGGQGVVVLDRTPFYGESGGQVGDTGTIAGDGFHFVVTDTQKQNGVFLHFGHVERGTVVPGADVSAKVDAARRRDIELNHTATHLLHAALRDVLGTHVRQKGSLVAPDRLRFDFSHFEAVTPEQLAAIEAQVNHKIRENIEGRIYERSYDDAVAEGAMAFFGEKYGSTVRVVRFGDYSVELCGGTHAPSTGALGFVKITDERGVSAGNRRLEAVSGGYALAWIQDVLDRQTRLASRLKAAPSELEDKLDRLLERVSGLEKQLETANQKLAASQGDDLASSAVEVGGARLVVKRMDGADRKTLRDTVDALKNKLENAIVVLGAAEGDKVALIAGVAKSQTDRVAAGDLVNYVAGQVGGKGGGRPDMAQAGGTEPEKLDAALASVVDWVDERLTERAN</sequence>
<evidence type="ECO:0000256" key="5">
    <source>
        <dbReference type="ARBA" id="ARBA00022741"/>
    </source>
</evidence>
<dbReference type="InterPro" id="IPR050058">
    <property type="entry name" value="Ala-tRNA_ligase"/>
</dbReference>
<comment type="domain">
    <text evidence="11">Consists of three domains; the N-terminal catalytic domain, the editing domain and the C-terminal C-Ala domain. The editing domain removes incorrectly charged amino acids, while the C-Ala domain, along with tRNA(Ala), serves as a bridge to cooperatively bring together the editing and aminoacylation centers thus stimulating deacylation of misacylated tRNAs.</text>
</comment>
<dbReference type="PRINTS" id="PR00980">
    <property type="entry name" value="TRNASYNTHALA"/>
</dbReference>
<dbReference type="Gene3D" id="6.10.250.550">
    <property type="match status" value="1"/>
</dbReference>
<keyword evidence="9 11" id="KW-0648">Protein biosynthesis</keyword>
<keyword evidence="15" id="KW-1185">Reference proteome</keyword>
<dbReference type="Gene3D" id="2.40.30.130">
    <property type="match status" value="1"/>
</dbReference>
<dbReference type="GO" id="GO:0005829">
    <property type="term" value="C:cytosol"/>
    <property type="evidence" value="ECO:0007669"/>
    <property type="project" value="TreeGrafter"/>
</dbReference>
<dbReference type="SUPFAM" id="SSF101353">
    <property type="entry name" value="Putative anticodon-binding domain of alanyl-tRNA synthetase (AlaRS)"/>
    <property type="match status" value="1"/>
</dbReference>
<dbReference type="STRING" id="1304275.C41B8_18045"/>
<dbReference type="EMBL" id="APNK01000050">
    <property type="protein sequence ID" value="KEZ75823.1"/>
    <property type="molecule type" value="Genomic_DNA"/>
</dbReference>
<accession>A0A084IGI9</accession>
<evidence type="ECO:0000256" key="11">
    <source>
        <dbReference type="HAMAP-Rule" id="MF_00036"/>
    </source>
</evidence>
<dbReference type="Gene3D" id="3.30.930.10">
    <property type="entry name" value="Bira Bifunctional Protein, Domain 2"/>
    <property type="match status" value="1"/>
</dbReference>
<evidence type="ECO:0000256" key="12">
    <source>
        <dbReference type="SAM" id="Coils"/>
    </source>
</evidence>